<sequence length="57" mass="6452">VKGRDRQGKTIRIKATGLMAQALEHELDHLNGILYIDHIEGQDKLHKIETETEAGEM</sequence>
<gene>
    <name evidence="2" type="ORF">S01H4_49902</name>
</gene>
<organism evidence="2">
    <name type="scientific">marine sediment metagenome</name>
    <dbReference type="NCBI Taxonomy" id="412755"/>
    <lineage>
        <taxon>unclassified sequences</taxon>
        <taxon>metagenomes</taxon>
        <taxon>ecological metagenomes</taxon>
    </lineage>
</organism>
<protein>
    <recommendedName>
        <fullName evidence="3">Peptide deformylase</fullName>
    </recommendedName>
</protein>
<evidence type="ECO:0000313" key="2">
    <source>
        <dbReference type="EMBL" id="GAG90065.1"/>
    </source>
</evidence>
<evidence type="ECO:0000256" key="1">
    <source>
        <dbReference type="ARBA" id="ARBA00010759"/>
    </source>
</evidence>
<dbReference type="Pfam" id="PF01327">
    <property type="entry name" value="Pep_deformylase"/>
    <property type="match status" value="1"/>
</dbReference>
<evidence type="ECO:0008006" key="3">
    <source>
        <dbReference type="Google" id="ProtNLM"/>
    </source>
</evidence>
<dbReference type="PANTHER" id="PTHR10458:SF22">
    <property type="entry name" value="PEPTIDE DEFORMYLASE"/>
    <property type="match status" value="1"/>
</dbReference>
<dbReference type="InterPro" id="IPR036821">
    <property type="entry name" value="Peptide_deformylase_sf"/>
</dbReference>
<dbReference type="PANTHER" id="PTHR10458">
    <property type="entry name" value="PEPTIDE DEFORMYLASE"/>
    <property type="match status" value="1"/>
</dbReference>
<comment type="caution">
    <text evidence="2">The sequence shown here is derived from an EMBL/GenBank/DDBJ whole genome shotgun (WGS) entry which is preliminary data.</text>
</comment>
<dbReference type="GO" id="GO:0042586">
    <property type="term" value="F:peptide deformylase activity"/>
    <property type="evidence" value="ECO:0007669"/>
    <property type="project" value="InterPro"/>
</dbReference>
<dbReference type="AlphaFoldDB" id="X1B4T8"/>
<reference evidence="2" key="1">
    <citation type="journal article" date="2014" name="Front. Microbiol.">
        <title>High frequency of phylogenetically diverse reductive dehalogenase-homologous genes in deep subseafloor sedimentary metagenomes.</title>
        <authorList>
            <person name="Kawai M."/>
            <person name="Futagami T."/>
            <person name="Toyoda A."/>
            <person name="Takaki Y."/>
            <person name="Nishi S."/>
            <person name="Hori S."/>
            <person name="Arai W."/>
            <person name="Tsubouchi T."/>
            <person name="Morono Y."/>
            <person name="Uchiyama I."/>
            <person name="Ito T."/>
            <person name="Fujiyama A."/>
            <person name="Inagaki F."/>
            <person name="Takami H."/>
        </authorList>
    </citation>
    <scope>NUCLEOTIDE SEQUENCE</scope>
    <source>
        <strain evidence="2">Expedition CK06-06</strain>
    </source>
</reference>
<accession>X1B4T8</accession>
<dbReference type="InterPro" id="IPR023635">
    <property type="entry name" value="Peptide_deformylase"/>
</dbReference>
<dbReference type="Gene3D" id="3.90.45.10">
    <property type="entry name" value="Peptide deformylase"/>
    <property type="match status" value="1"/>
</dbReference>
<dbReference type="EMBL" id="BART01028274">
    <property type="protein sequence ID" value="GAG90065.1"/>
    <property type="molecule type" value="Genomic_DNA"/>
</dbReference>
<comment type="similarity">
    <text evidence="1">Belongs to the polypeptide deformylase family.</text>
</comment>
<dbReference type="SUPFAM" id="SSF56420">
    <property type="entry name" value="Peptide deformylase"/>
    <property type="match status" value="1"/>
</dbReference>
<name>X1B4T8_9ZZZZ</name>
<feature type="non-terminal residue" evidence="2">
    <location>
        <position position="1"/>
    </location>
</feature>
<proteinExistence type="inferred from homology"/>